<accession>A0ABT7DQI6</accession>
<organism evidence="1 2">
    <name type="scientific">Gordonibacter faecis</name>
    <dbReference type="NCBI Taxonomy" id="3047475"/>
    <lineage>
        <taxon>Bacteria</taxon>
        <taxon>Bacillati</taxon>
        <taxon>Actinomycetota</taxon>
        <taxon>Coriobacteriia</taxon>
        <taxon>Eggerthellales</taxon>
        <taxon>Eggerthellaceae</taxon>
        <taxon>Gordonibacter</taxon>
    </lineage>
</organism>
<name>A0ABT7DQI6_9ACTN</name>
<gene>
    <name evidence="1" type="ORF">QNJ86_13360</name>
</gene>
<sequence>MNDFVEALVSDGKSPNLPDEYNYFGKLIGSWKLDYIDHNLSSSVKGEWIFSWVLEGMGIQDVIILPARDARTDVVHPLTEYGTSLRVYNPTTHAWDVAYGFTGKIFRLEAKKQGDMIVLTNLEDENHKWVFATIEDDRFHWQNVTVQANGDWHINADIYAKRA</sequence>
<comment type="caution">
    <text evidence="1">The sequence shown here is derived from an EMBL/GenBank/DDBJ whole genome shotgun (WGS) entry which is preliminary data.</text>
</comment>
<reference evidence="1 2" key="1">
    <citation type="submission" date="2023-05" db="EMBL/GenBank/DDBJ databases">
        <title>Gordonibacter KGMB12511T sp. nov., isolated from faeces of healthy Korean.</title>
        <authorList>
            <person name="Kim H.S."/>
            <person name="Kim J.-S."/>
            <person name="Suh M.K."/>
            <person name="Eom M.K."/>
            <person name="Do H.E."/>
            <person name="Lee J.-S."/>
        </authorList>
    </citation>
    <scope>NUCLEOTIDE SEQUENCE [LARGE SCALE GENOMIC DNA]</scope>
    <source>
        <strain evidence="1 2">KGMB12511</strain>
    </source>
</reference>
<dbReference type="RefSeq" id="WP_283833146.1">
    <property type="nucleotide sequence ID" value="NZ_JASJEU010000025.1"/>
</dbReference>
<evidence type="ECO:0008006" key="3">
    <source>
        <dbReference type="Google" id="ProtNLM"/>
    </source>
</evidence>
<dbReference type="Proteomes" id="UP001232750">
    <property type="component" value="Unassembled WGS sequence"/>
</dbReference>
<proteinExistence type="predicted"/>
<protein>
    <recommendedName>
        <fullName evidence="3">DUF1579 domain-containing protein</fullName>
    </recommendedName>
</protein>
<dbReference type="EMBL" id="JASJEU010000025">
    <property type="protein sequence ID" value="MDJ1651793.1"/>
    <property type="molecule type" value="Genomic_DNA"/>
</dbReference>
<evidence type="ECO:0000313" key="2">
    <source>
        <dbReference type="Proteomes" id="UP001232750"/>
    </source>
</evidence>
<evidence type="ECO:0000313" key="1">
    <source>
        <dbReference type="EMBL" id="MDJ1651793.1"/>
    </source>
</evidence>
<keyword evidence="2" id="KW-1185">Reference proteome</keyword>